<evidence type="ECO:0000259" key="8">
    <source>
        <dbReference type="PROSITE" id="PS51032"/>
    </source>
</evidence>
<dbReference type="Pfam" id="PF00847">
    <property type="entry name" value="AP2"/>
    <property type="match status" value="1"/>
</dbReference>
<keyword evidence="3" id="KW-0238">DNA-binding</keyword>
<dbReference type="PROSITE" id="PS51032">
    <property type="entry name" value="AP2_ERF"/>
    <property type="match status" value="1"/>
</dbReference>
<gene>
    <name evidence="9" type="primary">SRF1</name>
</gene>
<comment type="subcellular location">
    <subcellularLocation>
        <location evidence="1">Nucleus</location>
    </subcellularLocation>
</comment>
<dbReference type="SMART" id="SM00380">
    <property type="entry name" value="AP2"/>
    <property type="match status" value="1"/>
</dbReference>
<dbReference type="PANTHER" id="PTHR31190">
    <property type="entry name" value="DNA-BINDING DOMAIN"/>
    <property type="match status" value="1"/>
</dbReference>
<keyword evidence="4" id="KW-0804">Transcription</keyword>
<name>A0A140WWE9_LOTCO</name>
<dbReference type="GO" id="GO:0009873">
    <property type="term" value="P:ethylene-activated signaling pathway"/>
    <property type="evidence" value="ECO:0007669"/>
    <property type="project" value="InterPro"/>
</dbReference>
<dbReference type="GO" id="GO:0005634">
    <property type="term" value="C:nucleus"/>
    <property type="evidence" value="ECO:0007669"/>
    <property type="project" value="UniProtKB-SubCell"/>
</dbReference>
<dbReference type="PRINTS" id="PR00367">
    <property type="entry name" value="ETHRSPELEMNT"/>
</dbReference>
<dbReference type="InterPro" id="IPR036955">
    <property type="entry name" value="AP2/ERF_dom_sf"/>
</dbReference>
<protein>
    <submittedName>
        <fullName evidence="9">AP2/ERF</fullName>
    </submittedName>
</protein>
<feature type="domain" description="AP2/ERF" evidence="8">
    <location>
        <begin position="121"/>
        <end position="179"/>
    </location>
</feature>
<sequence>MMDTHYWNSNMNAASDHFEAMATTSFQDTQAPAVGVFSRNPSFKSIFLADNWAELPLKEDDADDMVIYSALREAATTGWLPTNNNNGVMEVNTVAKMENESENCSSTGARGSRTPTKRGWSYRGVRKRPWGKYAAEIRGPKKNGSRVWLGTYETAEDAALAYDRAAFKMRGSKAKLNFPHLIGSI</sequence>
<reference evidence="9" key="1">
    <citation type="submission" date="2013-03" db="EMBL/GenBank/DDBJ databases">
        <title>Genome-wide identification and plylogenetic analysis of the AP2/ERF in Lotus corniculatus.</title>
        <authorList>
            <person name="Sun Z."/>
            <person name="Wu Y."/>
        </authorList>
    </citation>
    <scope>NUCLEOTIDE SEQUENCE</scope>
</reference>
<dbReference type="SUPFAM" id="SSF54171">
    <property type="entry name" value="DNA-binding domain"/>
    <property type="match status" value="1"/>
</dbReference>
<dbReference type="FunFam" id="3.30.730.10:FF:000001">
    <property type="entry name" value="Ethylene-responsive transcription factor 2"/>
    <property type="match status" value="1"/>
</dbReference>
<organism evidence="9">
    <name type="scientific">Lotus corniculatus</name>
    <name type="common">Bird's-foot trefoil</name>
    <dbReference type="NCBI Taxonomy" id="47247"/>
    <lineage>
        <taxon>Eukaryota</taxon>
        <taxon>Viridiplantae</taxon>
        <taxon>Streptophyta</taxon>
        <taxon>Embryophyta</taxon>
        <taxon>Tracheophyta</taxon>
        <taxon>Spermatophyta</taxon>
        <taxon>Magnoliopsida</taxon>
        <taxon>eudicotyledons</taxon>
        <taxon>Gunneridae</taxon>
        <taxon>Pentapetalae</taxon>
        <taxon>rosids</taxon>
        <taxon>fabids</taxon>
        <taxon>Fabales</taxon>
        <taxon>Fabaceae</taxon>
        <taxon>Papilionoideae</taxon>
        <taxon>50 kb inversion clade</taxon>
        <taxon>NPAAA clade</taxon>
        <taxon>Hologalegina</taxon>
        <taxon>robinioid clade</taxon>
        <taxon>Loteae</taxon>
        <taxon>Lotus</taxon>
    </lineage>
</organism>
<keyword evidence="2" id="KW-0805">Transcription regulation</keyword>
<comment type="similarity">
    <text evidence="6">Belongs to the AP2/ERF transcription factor family. ERF subfamily.</text>
</comment>
<evidence type="ECO:0000256" key="2">
    <source>
        <dbReference type="ARBA" id="ARBA00023015"/>
    </source>
</evidence>
<dbReference type="CDD" id="cd00018">
    <property type="entry name" value="AP2"/>
    <property type="match status" value="1"/>
</dbReference>
<dbReference type="PANTHER" id="PTHR31190:SF449">
    <property type="entry name" value="AP2_ERF DOMAIN-CONTAINING PROTEIN"/>
    <property type="match status" value="1"/>
</dbReference>
<evidence type="ECO:0000256" key="1">
    <source>
        <dbReference type="ARBA" id="ARBA00004123"/>
    </source>
</evidence>
<dbReference type="InterPro" id="IPR001471">
    <property type="entry name" value="AP2/ERF_dom"/>
</dbReference>
<dbReference type="GO" id="GO:0003677">
    <property type="term" value="F:DNA binding"/>
    <property type="evidence" value="ECO:0007669"/>
    <property type="project" value="UniProtKB-KW"/>
</dbReference>
<proteinExistence type="evidence at transcript level"/>
<evidence type="ECO:0000256" key="7">
    <source>
        <dbReference type="SAM" id="MobiDB-lite"/>
    </source>
</evidence>
<dbReference type="InterPro" id="IPR044808">
    <property type="entry name" value="ERF_plant"/>
</dbReference>
<evidence type="ECO:0000256" key="3">
    <source>
        <dbReference type="ARBA" id="ARBA00023125"/>
    </source>
</evidence>
<evidence type="ECO:0000313" key="9">
    <source>
        <dbReference type="EMBL" id="AGX25391.1"/>
    </source>
</evidence>
<dbReference type="InterPro" id="IPR016177">
    <property type="entry name" value="DNA-bd_dom_sf"/>
</dbReference>
<evidence type="ECO:0000256" key="5">
    <source>
        <dbReference type="ARBA" id="ARBA00023242"/>
    </source>
</evidence>
<dbReference type="AlphaFoldDB" id="A0A140WWE9"/>
<accession>A0A140WWE9</accession>
<dbReference type="GO" id="GO:0003700">
    <property type="term" value="F:DNA-binding transcription factor activity"/>
    <property type="evidence" value="ECO:0007669"/>
    <property type="project" value="InterPro"/>
</dbReference>
<dbReference type="EMBL" id="KC777345">
    <property type="protein sequence ID" value="AGX25391.1"/>
    <property type="molecule type" value="mRNA"/>
</dbReference>
<feature type="region of interest" description="Disordered" evidence="7">
    <location>
        <begin position="101"/>
        <end position="121"/>
    </location>
</feature>
<keyword evidence="5" id="KW-0539">Nucleus</keyword>
<evidence type="ECO:0000256" key="4">
    <source>
        <dbReference type="ARBA" id="ARBA00023163"/>
    </source>
</evidence>
<dbReference type="Gene3D" id="3.30.730.10">
    <property type="entry name" value="AP2/ERF domain"/>
    <property type="match status" value="1"/>
</dbReference>
<evidence type="ECO:0000256" key="6">
    <source>
        <dbReference type="ARBA" id="ARBA00024343"/>
    </source>
</evidence>